<evidence type="ECO:0000259" key="11">
    <source>
        <dbReference type="Pfam" id="PF00593"/>
    </source>
</evidence>
<comment type="similarity">
    <text evidence="8 9">Belongs to the TonB-dependent receptor family.</text>
</comment>
<dbReference type="SUPFAM" id="SSF56935">
    <property type="entry name" value="Porins"/>
    <property type="match status" value="1"/>
</dbReference>
<evidence type="ECO:0000256" key="8">
    <source>
        <dbReference type="PROSITE-ProRule" id="PRU01360"/>
    </source>
</evidence>
<keyword evidence="10" id="KW-0732">Signal</keyword>
<feature type="chain" id="PRO_5045149990" evidence="10">
    <location>
        <begin position="22"/>
        <end position="737"/>
    </location>
</feature>
<dbReference type="Pfam" id="PF00593">
    <property type="entry name" value="TonB_dep_Rec_b-barrel"/>
    <property type="match status" value="1"/>
</dbReference>
<dbReference type="Gene3D" id="2.170.130.10">
    <property type="entry name" value="TonB-dependent receptor, plug domain"/>
    <property type="match status" value="1"/>
</dbReference>
<feature type="signal peptide" evidence="10">
    <location>
        <begin position="1"/>
        <end position="21"/>
    </location>
</feature>
<keyword evidence="5 9" id="KW-0798">TonB box</keyword>
<keyword evidence="3 8" id="KW-1134">Transmembrane beta strand</keyword>
<evidence type="ECO:0000259" key="12">
    <source>
        <dbReference type="Pfam" id="PF07715"/>
    </source>
</evidence>
<keyword evidence="2 8" id="KW-0813">Transport</keyword>
<evidence type="ECO:0000313" key="13">
    <source>
        <dbReference type="EMBL" id="URW74771.1"/>
    </source>
</evidence>
<dbReference type="InterPro" id="IPR012910">
    <property type="entry name" value="Plug_dom"/>
</dbReference>
<dbReference type="Gene3D" id="2.40.170.20">
    <property type="entry name" value="TonB-dependent receptor, beta-barrel domain"/>
    <property type="match status" value="1"/>
</dbReference>
<evidence type="ECO:0000313" key="14">
    <source>
        <dbReference type="Proteomes" id="UP001055580"/>
    </source>
</evidence>
<dbReference type="InterPro" id="IPR039426">
    <property type="entry name" value="TonB-dep_rcpt-like"/>
</dbReference>
<evidence type="ECO:0000256" key="5">
    <source>
        <dbReference type="ARBA" id="ARBA00023077"/>
    </source>
</evidence>
<feature type="domain" description="TonB-dependent receptor plug" evidence="12">
    <location>
        <begin position="42"/>
        <end position="149"/>
    </location>
</feature>
<evidence type="ECO:0000256" key="6">
    <source>
        <dbReference type="ARBA" id="ARBA00023136"/>
    </source>
</evidence>
<keyword evidence="6 8" id="KW-0472">Membrane</keyword>
<reference evidence="13" key="1">
    <citation type="submission" date="2022-05" db="EMBL/GenBank/DDBJ databases">
        <title>Sphingomonas sp. strain RMG20 Genome sequencing and assembly.</title>
        <authorList>
            <person name="Kim I."/>
        </authorList>
    </citation>
    <scope>NUCLEOTIDE SEQUENCE</scope>
    <source>
        <strain evidence="13">RMG20</strain>
    </source>
</reference>
<evidence type="ECO:0000256" key="9">
    <source>
        <dbReference type="RuleBase" id="RU003357"/>
    </source>
</evidence>
<dbReference type="InterPro" id="IPR036942">
    <property type="entry name" value="Beta-barrel_TonB_sf"/>
</dbReference>
<sequence>MSRLSLAVAIPAIALSSVASAQDRADDIVITGRALSLTTKVTGQTVTTVDEAAFRNTPATTIADIVKLSPGVAVTQGNGPRDVIVSVRGSNARNGFGARNIQVFEDDFPVTQPDGLARFDLTDPHAYGAVDIVRGPSSARYGNYALGGAVNFRTRRGRDIQGLEVGSDLGGDGYGNVYATIGHAGRGYEYAVFGSFVGGDGATGHTGYQTGTLNAYATYALGDRDRVAAKVIYNEGEFALSTRLSYNQYLANPYQQGCERAATAASGCGTISVLVNGVNGTRIAQTAAEGDLARNDRRTIAGLRYEHDFGADTTWRTQATFDSRVVNQPTSATPFKGTLDSYNLTSDVTHRTGGTTFFAGIFYNYLDNQSFSFNKTPAVRNGFGAPTQTVFGDIRNLGARARVEMTVTPTLELIGGIGIERSTIDVRQTAYAYPLNASPTITLIPARRDFSNVAPEAALFWQALDAVRLHARVGTGYGIPQANSLFITSAGVFGNNTALRSQKNTGVDIGAEIAFGDHLTGEVTGYQEWFTDELVSQSAGVNLLAYTSNVPKSLHRGVEVGVSWRPLPGTKIEASYSYNDHHYTDFSERLTAGTMSVVVDRDGKAIPGVFPTFVNARAGYDQPRGALTGLGGFVEVTYRDRYFIDNANLLEIPAYTLVNANLHYDPPKGAGWWSRISLYASVQNLFDRTYIGSASVIANSLNAATGAQNPAVVLANTTGSIYAGQPRTIYAGIKSRF</sequence>
<keyword evidence="7 8" id="KW-0998">Cell outer membrane</keyword>
<keyword evidence="13" id="KW-0675">Receptor</keyword>
<dbReference type="RefSeq" id="WP_250749737.1">
    <property type="nucleotide sequence ID" value="NZ_CP098401.1"/>
</dbReference>
<feature type="domain" description="TonB-dependent receptor-like beta-barrel" evidence="11">
    <location>
        <begin position="268"/>
        <end position="685"/>
    </location>
</feature>
<evidence type="ECO:0000256" key="1">
    <source>
        <dbReference type="ARBA" id="ARBA00004571"/>
    </source>
</evidence>
<dbReference type="PROSITE" id="PS52016">
    <property type="entry name" value="TONB_DEPENDENT_REC_3"/>
    <property type="match status" value="1"/>
</dbReference>
<dbReference type="PANTHER" id="PTHR30069:SF28">
    <property type="entry name" value="TONB-DEPENDENT RECEPTOR YNCD-RELATED"/>
    <property type="match status" value="1"/>
</dbReference>
<dbReference type="InterPro" id="IPR037066">
    <property type="entry name" value="Plug_dom_sf"/>
</dbReference>
<evidence type="ECO:0000256" key="7">
    <source>
        <dbReference type="ARBA" id="ARBA00023237"/>
    </source>
</evidence>
<evidence type="ECO:0000256" key="3">
    <source>
        <dbReference type="ARBA" id="ARBA00022452"/>
    </source>
</evidence>
<organism evidence="13 14">
    <name type="scientific">Sphingomonas donggukensis</name>
    <dbReference type="NCBI Taxonomy" id="2949093"/>
    <lineage>
        <taxon>Bacteria</taxon>
        <taxon>Pseudomonadati</taxon>
        <taxon>Pseudomonadota</taxon>
        <taxon>Alphaproteobacteria</taxon>
        <taxon>Sphingomonadales</taxon>
        <taxon>Sphingomonadaceae</taxon>
        <taxon>Sphingomonas</taxon>
    </lineage>
</organism>
<evidence type="ECO:0000256" key="4">
    <source>
        <dbReference type="ARBA" id="ARBA00022692"/>
    </source>
</evidence>
<proteinExistence type="inferred from homology"/>
<name>A0ABY4TQW4_9SPHN</name>
<gene>
    <name evidence="13" type="ORF">M9980_09305</name>
</gene>
<keyword evidence="4 8" id="KW-0812">Transmembrane</keyword>
<accession>A0ABY4TQW4</accession>
<dbReference type="EMBL" id="CP098401">
    <property type="protein sequence ID" value="URW74771.1"/>
    <property type="molecule type" value="Genomic_DNA"/>
</dbReference>
<dbReference type="PANTHER" id="PTHR30069">
    <property type="entry name" value="TONB-DEPENDENT OUTER MEMBRANE RECEPTOR"/>
    <property type="match status" value="1"/>
</dbReference>
<dbReference type="Proteomes" id="UP001055580">
    <property type="component" value="Chromosome"/>
</dbReference>
<keyword evidence="14" id="KW-1185">Reference proteome</keyword>
<comment type="subcellular location">
    <subcellularLocation>
        <location evidence="1 8">Cell outer membrane</location>
        <topology evidence="1 8">Multi-pass membrane protein</topology>
    </subcellularLocation>
</comment>
<protein>
    <submittedName>
        <fullName evidence="13">TonB-dependent receptor</fullName>
    </submittedName>
</protein>
<evidence type="ECO:0000256" key="10">
    <source>
        <dbReference type="SAM" id="SignalP"/>
    </source>
</evidence>
<dbReference type="InterPro" id="IPR000531">
    <property type="entry name" value="Beta-barrel_TonB"/>
</dbReference>
<dbReference type="Pfam" id="PF07715">
    <property type="entry name" value="Plug"/>
    <property type="match status" value="1"/>
</dbReference>
<evidence type="ECO:0000256" key="2">
    <source>
        <dbReference type="ARBA" id="ARBA00022448"/>
    </source>
</evidence>